<dbReference type="GO" id="GO:0140114">
    <property type="term" value="P:cellular detoxification of fluoride"/>
    <property type="evidence" value="ECO:0007669"/>
    <property type="project" value="UniProtKB-UniRule"/>
</dbReference>
<evidence type="ECO:0000256" key="8">
    <source>
        <dbReference type="ARBA" id="ARBA00023303"/>
    </source>
</evidence>
<comment type="caution">
    <text evidence="12">The sequence shown here is derived from an EMBL/GenBank/DDBJ whole genome shotgun (WGS) entry which is preliminary data.</text>
</comment>
<reference evidence="12 13" key="1">
    <citation type="journal article" date="2012" name="J. Bacteriol.">
        <title>Genome Sequence of the Filamentous Bacterium Fibrisoma limi BUZ 3T.</title>
        <authorList>
            <person name="Filippini M."/>
            <person name="Qi W."/>
            <person name="Jaenicke S."/>
            <person name="Goesmann A."/>
            <person name="Smits T.H."/>
            <person name="Bagheri H.C."/>
        </authorList>
    </citation>
    <scope>NUCLEOTIDE SEQUENCE [LARGE SCALE GENOMIC DNA]</scope>
    <source>
        <strain evidence="13">BUZ 3T</strain>
    </source>
</reference>
<dbReference type="Proteomes" id="UP000009309">
    <property type="component" value="Unassembled WGS sequence"/>
</dbReference>
<comment type="subcellular location">
    <subcellularLocation>
        <location evidence="1 11">Cell membrane</location>
        <topology evidence="1 11">Multi-pass membrane protein</topology>
    </subcellularLocation>
</comment>
<keyword evidence="5 11" id="KW-1133">Transmembrane helix</keyword>
<evidence type="ECO:0000256" key="2">
    <source>
        <dbReference type="ARBA" id="ARBA00022475"/>
    </source>
</evidence>
<evidence type="ECO:0000256" key="4">
    <source>
        <dbReference type="ARBA" id="ARBA00022692"/>
    </source>
</evidence>
<proteinExistence type="inferred from homology"/>
<dbReference type="Pfam" id="PF02537">
    <property type="entry name" value="CRCB"/>
    <property type="match status" value="1"/>
</dbReference>
<feature type="transmembrane region" description="Helical" evidence="11">
    <location>
        <begin position="62"/>
        <end position="87"/>
    </location>
</feature>
<dbReference type="NCBIfam" id="TIGR00494">
    <property type="entry name" value="crcB"/>
    <property type="match status" value="1"/>
</dbReference>
<dbReference type="InterPro" id="IPR003691">
    <property type="entry name" value="FluC"/>
</dbReference>
<keyword evidence="4 11" id="KW-0812">Transmembrane</keyword>
<dbReference type="STRING" id="1185876.BN8_06062"/>
<name>I2GS03_9BACT</name>
<protein>
    <recommendedName>
        <fullName evidence="11">Fluoride-specific ion channel FluC</fullName>
    </recommendedName>
</protein>
<keyword evidence="13" id="KW-1185">Reference proteome</keyword>
<comment type="catalytic activity">
    <reaction evidence="10">
        <text>fluoride(in) = fluoride(out)</text>
        <dbReference type="Rhea" id="RHEA:76159"/>
        <dbReference type="ChEBI" id="CHEBI:17051"/>
    </reaction>
    <physiologicalReaction direction="left-to-right" evidence="10">
        <dbReference type="Rhea" id="RHEA:76160"/>
    </physiologicalReaction>
</comment>
<accession>I2GS03</accession>
<evidence type="ECO:0000256" key="3">
    <source>
        <dbReference type="ARBA" id="ARBA00022519"/>
    </source>
</evidence>
<feature type="transmembrane region" description="Helical" evidence="11">
    <location>
        <begin position="33"/>
        <end position="50"/>
    </location>
</feature>
<feature type="transmembrane region" description="Helical" evidence="11">
    <location>
        <begin position="125"/>
        <end position="149"/>
    </location>
</feature>
<dbReference type="GO" id="GO:0046872">
    <property type="term" value="F:metal ion binding"/>
    <property type="evidence" value="ECO:0007669"/>
    <property type="project" value="UniProtKB-KW"/>
</dbReference>
<keyword evidence="11" id="KW-0813">Transport</keyword>
<gene>
    <name evidence="11 12" type="primary">crcB</name>
    <name evidence="11" type="synonym">fluC</name>
    <name evidence="12" type="ORF">BN8_06062</name>
</gene>
<feature type="transmembrane region" description="Helical" evidence="11">
    <location>
        <begin position="94"/>
        <end position="113"/>
    </location>
</feature>
<feature type="binding site" evidence="11">
    <location>
        <position position="107"/>
    </location>
    <ligand>
        <name>Na(+)</name>
        <dbReference type="ChEBI" id="CHEBI:29101"/>
        <note>structural</note>
    </ligand>
</feature>
<evidence type="ECO:0000256" key="9">
    <source>
        <dbReference type="ARBA" id="ARBA00035120"/>
    </source>
</evidence>
<keyword evidence="3" id="KW-0997">Cell inner membrane</keyword>
<evidence type="ECO:0000256" key="5">
    <source>
        <dbReference type="ARBA" id="ARBA00022989"/>
    </source>
</evidence>
<organism evidence="12 13">
    <name type="scientific">Fibrisoma limi BUZ 3</name>
    <dbReference type="NCBI Taxonomy" id="1185876"/>
    <lineage>
        <taxon>Bacteria</taxon>
        <taxon>Pseudomonadati</taxon>
        <taxon>Bacteroidota</taxon>
        <taxon>Cytophagia</taxon>
        <taxon>Cytophagales</taxon>
        <taxon>Spirosomataceae</taxon>
        <taxon>Fibrisoma</taxon>
    </lineage>
</organism>
<keyword evidence="11" id="KW-0479">Metal-binding</keyword>
<dbReference type="AlphaFoldDB" id="I2GS03"/>
<keyword evidence="7 11" id="KW-0472">Membrane</keyword>
<evidence type="ECO:0000256" key="11">
    <source>
        <dbReference type="HAMAP-Rule" id="MF_00454"/>
    </source>
</evidence>
<comment type="similarity">
    <text evidence="9 11">Belongs to the fluoride channel Fluc/FEX (TC 1.A.43) family.</text>
</comment>
<comment type="activity regulation">
    <text evidence="11">Na(+) is not transported, but it plays an essential structural role and its presence is essential for fluoride channel function.</text>
</comment>
<comment type="function">
    <text evidence="11">Fluoride-specific ion channel. Important for reducing fluoride concentration in the cell, thus reducing its toxicity.</text>
</comment>
<dbReference type="HAMAP" id="MF_00454">
    <property type="entry name" value="FluC"/>
    <property type="match status" value="1"/>
</dbReference>
<dbReference type="PANTHER" id="PTHR28259:SF1">
    <property type="entry name" value="FLUORIDE EXPORT PROTEIN 1-RELATED"/>
    <property type="match status" value="1"/>
</dbReference>
<dbReference type="GO" id="GO:0005886">
    <property type="term" value="C:plasma membrane"/>
    <property type="evidence" value="ECO:0007669"/>
    <property type="project" value="UniProtKB-SubCell"/>
</dbReference>
<keyword evidence="2 11" id="KW-1003">Cell membrane</keyword>
<keyword evidence="11" id="KW-0915">Sodium</keyword>
<feature type="binding site" evidence="11">
    <location>
        <position position="104"/>
    </location>
    <ligand>
        <name>Na(+)</name>
        <dbReference type="ChEBI" id="CHEBI:29101"/>
        <note>structural</note>
    </ligand>
</feature>
<keyword evidence="6 11" id="KW-0406">Ion transport</keyword>
<dbReference type="GO" id="GO:0062054">
    <property type="term" value="F:fluoride channel activity"/>
    <property type="evidence" value="ECO:0007669"/>
    <property type="project" value="UniProtKB-UniRule"/>
</dbReference>
<evidence type="ECO:0000313" key="13">
    <source>
        <dbReference type="Proteomes" id="UP000009309"/>
    </source>
</evidence>
<keyword evidence="8 11" id="KW-0407">Ion channel</keyword>
<evidence type="ECO:0000256" key="1">
    <source>
        <dbReference type="ARBA" id="ARBA00004651"/>
    </source>
</evidence>
<dbReference type="EMBL" id="CAIT01000009">
    <property type="protein sequence ID" value="CCH56681.1"/>
    <property type="molecule type" value="Genomic_DNA"/>
</dbReference>
<dbReference type="eggNOG" id="COG0239">
    <property type="taxonomic scope" value="Bacteria"/>
</dbReference>
<evidence type="ECO:0000313" key="12">
    <source>
        <dbReference type="EMBL" id="CCH56681.1"/>
    </source>
</evidence>
<evidence type="ECO:0000256" key="10">
    <source>
        <dbReference type="ARBA" id="ARBA00035585"/>
    </source>
</evidence>
<evidence type="ECO:0000256" key="6">
    <source>
        <dbReference type="ARBA" id="ARBA00023065"/>
    </source>
</evidence>
<evidence type="ECO:0000256" key="7">
    <source>
        <dbReference type="ARBA" id="ARBA00023136"/>
    </source>
</evidence>
<sequence>MITKITCISAVFGPPDGFFVSLAPMKTLLSHPYALVFIGGGLGSLLRFGTGRLIPATLVGSAFPLAILVVNVVASLVLSCVAGWLLVRSAGEEVRLLVGVGFCGGLSTFSSFSHDTLVLLQNGRIGAAFLNIGLNVVLCLLASAGGFWLGQKV</sequence>
<dbReference type="PANTHER" id="PTHR28259">
    <property type="entry name" value="FLUORIDE EXPORT PROTEIN 1-RELATED"/>
    <property type="match status" value="1"/>
</dbReference>